<feature type="domain" description="Cyclin C-terminal" evidence="7">
    <location>
        <begin position="416"/>
        <end position="530"/>
    </location>
</feature>
<evidence type="ECO:0000256" key="5">
    <source>
        <dbReference type="SAM" id="MobiDB-lite"/>
    </source>
</evidence>
<dbReference type="GO" id="GO:0044772">
    <property type="term" value="P:mitotic cell cycle phase transition"/>
    <property type="evidence" value="ECO:0007669"/>
    <property type="project" value="InterPro"/>
</dbReference>
<feature type="region of interest" description="Disordered" evidence="5">
    <location>
        <begin position="80"/>
        <end position="117"/>
    </location>
</feature>
<dbReference type="FunFam" id="1.10.472.10:FF:000001">
    <property type="entry name" value="G2/mitotic-specific cyclin"/>
    <property type="match status" value="1"/>
</dbReference>
<evidence type="ECO:0000313" key="9">
    <source>
        <dbReference type="Proteomes" id="UP001142393"/>
    </source>
</evidence>
<comment type="caution">
    <text evidence="8">The sequence shown here is derived from an EMBL/GenBank/DDBJ whole genome shotgun (WGS) entry which is preliminary data.</text>
</comment>
<evidence type="ECO:0000313" key="8">
    <source>
        <dbReference type="EMBL" id="KAJ3747895.1"/>
    </source>
</evidence>
<feature type="domain" description="Cyclin-like" evidence="6">
    <location>
        <begin position="420"/>
        <end position="501"/>
    </location>
</feature>
<accession>A0A9W8U0V1</accession>
<keyword evidence="9" id="KW-1185">Reference proteome</keyword>
<feature type="domain" description="Cyclin-like" evidence="6">
    <location>
        <begin position="322"/>
        <end position="407"/>
    </location>
</feature>
<dbReference type="GO" id="GO:0051301">
    <property type="term" value="P:cell division"/>
    <property type="evidence" value="ECO:0007669"/>
    <property type="project" value="UniProtKB-KW"/>
</dbReference>
<feature type="region of interest" description="Disordered" evidence="5">
    <location>
        <begin position="221"/>
        <end position="245"/>
    </location>
</feature>
<dbReference type="Gene3D" id="1.10.472.10">
    <property type="entry name" value="Cyclin-like"/>
    <property type="match status" value="2"/>
</dbReference>
<organism evidence="8 9">
    <name type="scientific">Lentinula detonsa</name>
    <dbReference type="NCBI Taxonomy" id="2804962"/>
    <lineage>
        <taxon>Eukaryota</taxon>
        <taxon>Fungi</taxon>
        <taxon>Dikarya</taxon>
        <taxon>Basidiomycota</taxon>
        <taxon>Agaricomycotina</taxon>
        <taxon>Agaricomycetes</taxon>
        <taxon>Agaricomycetidae</taxon>
        <taxon>Agaricales</taxon>
        <taxon>Marasmiineae</taxon>
        <taxon>Omphalotaceae</taxon>
        <taxon>Lentinula</taxon>
    </lineage>
</organism>
<feature type="compositionally biased region" description="Low complexity" evidence="5">
    <location>
        <begin position="103"/>
        <end position="117"/>
    </location>
</feature>
<evidence type="ECO:0000259" key="7">
    <source>
        <dbReference type="SMART" id="SM01332"/>
    </source>
</evidence>
<dbReference type="InterPro" id="IPR036915">
    <property type="entry name" value="Cyclin-like_sf"/>
</dbReference>
<evidence type="ECO:0000256" key="4">
    <source>
        <dbReference type="RuleBase" id="RU000383"/>
    </source>
</evidence>
<reference evidence="8 9" key="1">
    <citation type="journal article" date="2023" name="Proc. Natl. Acad. Sci. U.S.A.">
        <title>A global phylogenomic analysis of the shiitake genus Lentinula.</title>
        <authorList>
            <person name="Sierra-Patev S."/>
            <person name="Min B."/>
            <person name="Naranjo-Ortiz M."/>
            <person name="Looney B."/>
            <person name="Konkel Z."/>
            <person name="Slot J.C."/>
            <person name="Sakamoto Y."/>
            <person name="Steenwyk J.L."/>
            <person name="Rokas A."/>
            <person name="Carro J."/>
            <person name="Camarero S."/>
            <person name="Ferreira P."/>
            <person name="Molpeceres G."/>
            <person name="Ruiz-Duenas F.J."/>
            <person name="Serrano A."/>
            <person name="Henrissat B."/>
            <person name="Drula E."/>
            <person name="Hughes K.W."/>
            <person name="Mata J.L."/>
            <person name="Ishikawa N.K."/>
            <person name="Vargas-Isla R."/>
            <person name="Ushijima S."/>
            <person name="Smith C.A."/>
            <person name="Donoghue J."/>
            <person name="Ahrendt S."/>
            <person name="Andreopoulos W."/>
            <person name="He G."/>
            <person name="LaButti K."/>
            <person name="Lipzen A."/>
            <person name="Ng V."/>
            <person name="Riley R."/>
            <person name="Sandor L."/>
            <person name="Barry K."/>
            <person name="Martinez A.T."/>
            <person name="Xiao Y."/>
            <person name="Gibbons J.G."/>
            <person name="Terashima K."/>
            <person name="Grigoriev I.V."/>
            <person name="Hibbett D."/>
        </authorList>
    </citation>
    <scope>NUCLEOTIDE SEQUENCE [LARGE SCALE GENOMIC DNA]</scope>
    <source>
        <strain evidence="8 9">TFB7810</strain>
    </source>
</reference>
<keyword evidence="2 4" id="KW-0195">Cyclin</keyword>
<keyword evidence="3" id="KW-0131">Cell cycle</keyword>
<evidence type="ECO:0000259" key="6">
    <source>
        <dbReference type="SMART" id="SM00385"/>
    </source>
</evidence>
<dbReference type="InterPro" id="IPR013763">
    <property type="entry name" value="Cyclin-like_dom"/>
</dbReference>
<proteinExistence type="inferred from homology"/>
<dbReference type="AlphaFoldDB" id="A0A9W8U0V1"/>
<sequence>MSSNIPIRRTTRVTKTTKDNENANAKPSRIMTRARTQASSSLVENTRATATTVASRAKAVETGAEKTAVKRKREILADVVTEPNSGKPKASAKGKEKANTGEKAAPAATTTKSKVTSKTVRAPLREVGGTATTQRLLRSKPVAGDRQILRPIKEGQDRDEIMVDETQVPGPPHTHSSHAIQPANFKLLLQPADRNDSLHGAQVPLENDLDREPVFKKRITEDEEDRQPIARPTSQLPTALDESELDEDRIATELAAVHEEEESAGLWDDLDADDAEDPFMAPEYVHEIMEYMKELEIRTAPTPDYMAYHSELDWEKRFILVEWILSIHSRYNFLAESFFLFVNIMDRFLSLRPTVALSKLQLVGVSCFCTAVKFEEGVAPSTQELVLLTGEIYTADEICKAERYVLRTINWDMSFPGPMSWLRRGSKADDLDPVARTFAKYLLELACFSPELVATPSSLVAATSLWLARLILGREEWTCNLIHYTSYTERDIIPVAEVLLNSIVSPVQVEVLYKKYASRKLLKCSVYIRRWALARFDAAADVDLVAVLPAIKTEIVESRNAKEAAAGQRRYA</sequence>
<protein>
    <submittedName>
        <fullName evidence="8">Nime/cyclinb</fullName>
    </submittedName>
</protein>
<dbReference type="SUPFAM" id="SSF47954">
    <property type="entry name" value="Cyclin-like"/>
    <property type="match status" value="2"/>
</dbReference>
<dbReference type="SMART" id="SM00385">
    <property type="entry name" value="CYCLIN"/>
    <property type="match status" value="2"/>
</dbReference>
<feature type="compositionally biased region" description="Polar residues" evidence="5">
    <location>
        <begin position="34"/>
        <end position="44"/>
    </location>
</feature>
<dbReference type="InterPro" id="IPR006671">
    <property type="entry name" value="Cyclin_N"/>
</dbReference>
<name>A0A9W8U0V1_9AGAR</name>
<evidence type="ECO:0000256" key="3">
    <source>
        <dbReference type="ARBA" id="ARBA00023306"/>
    </source>
</evidence>
<dbReference type="InterPro" id="IPR039361">
    <property type="entry name" value="Cyclin"/>
</dbReference>
<dbReference type="Pfam" id="PF00134">
    <property type="entry name" value="Cyclin_N"/>
    <property type="match status" value="1"/>
</dbReference>
<dbReference type="EMBL" id="JANVFU010000003">
    <property type="protein sequence ID" value="KAJ3747895.1"/>
    <property type="molecule type" value="Genomic_DNA"/>
</dbReference>
<evidence type="ECO:0000256" key="2">
    <source>
        <dbReference type="ARBA" id="ARBA00023127"/>
    </source>
</evidence>
<gene>
    <name evidence="8" type="ORF">DFH05DRAFT_862298</name>
</gene>
<dbReference type="PANTHER" id="PTHR10177">
    <property type="entry name" value="CYCLINS"/>
    <property type="match status" value="1"/>
</dbReference>
<dbReference type="GO" id="GO:0016538">
    <property type="term" value="F:cyclin-dependent protein serine/threonine kinase regulator activity"/>
    <property type="evidence" value="ECO:0007669"/>
    <property type="project" value="InterPro"/>
</dbReference>
<dbReference type="InterPro" id="IPR004367">
    <property type="entry name" value="Cyclin_C-dom"/>
</dbReference>
<evidence type="ECO:0000256" key="1">
    <source>
        <dbReference type="ARBA" id="ARBA00022618"/>
    </source>
</evidence>
<dbReference type="Pfam" id="PF02984">
    <property type="entry name" value="Cyclin_C"/>
    <property type="match status" value="1"/>
</dbReference>
<dbReference type="SMART" id="SM01332">
    <property type="entry name" value="Cyclin_C"/>
    <property type="match status" value="1"/>
</dbReference>
<keyword evidence="1" id="KW-0132">Cell division</keyword>
<dbReference type="Proteomes" id="UP001142393">
    <property type="component" value="Unassembled WGS sequence"/>
</dbReference>
<feature type="region of interest" description="Disordered" evidence="5">
    <location>
        <begin position="1"/>
        <end position="45"/>
    </location>
</feature>
<comment type="similarity">
    <text evidence="4">Belongs to the cyclin family.</text>
</comment>